<dbReference type="SUPFAM" id="SSF46689">
    <property type="entry name" value="Homeodomain-like"/>
    <property type="match status" value="2"/>
</dbReference>
<dbReference type="InterPro" id="IPR020449">
    <property type="entry name" value="Tscrpt_reg_AraC-type_HTH"/>
</dbReference>
<dbReference type="RefSeq" id="WP_163231413.1">
    <property type="nucleotide sequence ID" value="NZ_BMLD01000006.1"/>
</dbReference>
<name>A0ABU1MYV3_9CAUL</name>
<dbReference type="PRINTS" id="PR00032">
    <property type="entry name" value="HTHARAC"/>
</dbReference>
<feature type="region of interest" description="Disordered" evidence="4">
    <location>
        <begin position="161"/>
        <end position="182"/>
    </location>
</feature>
<protein>
    <submittedName>
        <fullName evidence="6">AraC-like DNA-binding protein</fullName>
    </submittedName>
</protein>
<dbReference type="Gene3D" id="1.10.10.60">
    <property type="entry name" value="Homeodomain-like"/>
    <property type="match status" value="1"/>
</dbReference>
<keyword evidence="7" id="KW-1185">Reference proteome</keyword>
<dbReference type="Pfam" id="PF12833">
    <property type="entry name" value="HTH_18"/>
    <property type="match status" value="1"/>
</dbReference>
<dbReference type="SMART" id="SM00342">
    <property type="entry name" value="HTH_ARAC"/>
    <property type="match status" value="1"/>
</dbReference>
<gene>
    <name evidence="6" type="ORF">J2800_001959</name>
</gene>
<reference evidence="6 7" key="1">
    <citation type="submission" date="2023-07" db="EMBL/GenBank/DDBJ databases">
        <title>Sorghum-associated microbial communities from plants grown in Nebraska, USA.</title>
        <authorList>
            <person name="Schachtman D."/>
        </authorList>
    </citation>
    <scope>NUCLEOTIDE SEQUENCE [LARGE SCALE GENOMIC DNA]</scope>
    <source>
        <strain evidence="6 7">DS2154</strain>
    </source>
</reference>
<accession>A0ABU1MYV3</accession>
<comment type="caution">
    <text evidence="6">The sequence shown here is derived from an EMBL/GenBank/DDBJ whole genome shotgun (WGS) entry which is preliminary data.</text>
</comment>
<dbReference type="PROSITE" id="PS01124">
    <property type="entry name" value="HTH_ARAC_FAMILY_2"/>
    <property type="match status" value="1"/>
</dbReference>
<dbReference type="InterPro" id="IPR009057">
    <property type="entry name" value="Homeodomain-like_sf"/>
</dbReference>
<evidence type="ECO:0000256" key="1">
    <source>
        <dbReference type="ARBA" id="ARBA00023015"/>
    </source>
</evidence>
<evidence type="ECO:0000256" key="2">
    <source>
        <dbReference type="ARBA" id="ARBA00023125"/>
    </source>
</evidence>
<dbReference type="PANTHER" id="PTHR46796">
    <property type="entry name" value="HTH-TYPE TRANSCRIPTIONAL ACTIVATOR RHAS-RELATED"/>
    <property type="match status" value="1"/>
</dbReference>
<evidence type="ECO:0000256" key="3">
    <source>
        <dbReference type="ARBA" id="ARBA00023163"/>
    </source>
</evidence>
<dbReference type="PANTHER" id="PTHR46796:SF14">
    <property type="entry name" value="TRANSCRIPTIONAL REGULATORY PROTEIN"/>
    <property type="match status" value="1"/>
</dbReference>
<keyword evidence="1" id="KW-0805">Transcription regulation</keyword>
<proteinExistence type="predicted"/>
<dbReference type="Proteomes" id="UP001262754">
    <property type="component" value="Unassembled WGS sequence"/>
</dbReference>
<dbReference type="PROSITE" id="PS00041">
    <property type="entry name" value="HTH_ARAC_FAMILY_1"/>
    <property type="match status" value="1"/>
</dbReference>
<dbReference type="InterPro" id="IPR018060">
    <property type="entry name" value="HTH_AraC"/>
</dbReference>
<sequence length="182" mass="20344">MTSPDATPTSPLPRDRTLVLARLVADASRAFDEDPDTARDLVRRASQLLEAEVQRLARDQQTGRLAPWQVRAATAFIDQNRDRNLQVRDVAATVRLSPSYFSHAFKESFGQSAKSYIIERRIARAKHLMLTTRDTLAQIALACGFSDQAHFCRTFGAGVGQTPSRWRREHQERPSDPAALAA</sequence>
<evidence type="ECO:0000313" key="6">
    <source>
        <dbReference type="EMBL" id="MDR6531217.1"/>
    </source>
</evidence>
<feature type="domain" description="HTH araC/xylS-type" evidence="5">
    <location>
        <begin position="71"/>
        <end position="169"/>
    </location>
</feature>
<evidence type="ECO:0000313" key="7">
    <source>
        <dbReference type="Proteomes" id="UP001262754"/>
    </source>
</evidence>
<dbReference type="InterPro" id="IPR050204">
    <property type="entry name" value="AraC_XylS_family_regulators"/>
</dbReference>
<keyword evidence="2" id="KW-0238">DNA-binding</keyword>
<evidence type="ECO:0000256" key="4">
    <source>
        <dbReference type="SAM" id="MobiDB-lite"/>
    </source>
</evidence>
<organism evidence="6 7">
    <name type="scientific">Caulobacter rhizosphaerae</name>
    <dbReference type="NCBI Taxonomy" id="2010972"/>
    <lineage>
        <taxon>Bacteria</taxon>
        <taxon>Pseudomonadati</taxon>
        <taxon>Pseudomonadota</taxon>
        <taxon>Alphaproteobacteria</taxon>
        <taxon>Caulobacterales</taxon>
        <taxon>Caulobacteraceae</taxon>
        <taxon>Caulobacter</taxon>
    </lineage>
</organism>
<dbReference type="EMBL" id="JAVDRL010000005">
    <property type="protein sequence ID" value="MDR6531217.1"/>
    <property type="molecule type" value="Genomic_DNA"/>
</dbReference>
<keyword evidence="3" id="KW-0804">Transcription</keyword>
<dbReference type="InterPro" id="IPR018062">
    <property type="entry name" value="HTH_AraC-typ_CS"/>
</dbReference>
<evidence type="ECO:0000259" key="5">
    <source>
        <dbReference type="PROSITE" id="PS01124"/>
    </source>
</evidence>